<evidence type="ECO:0000313" key="8">
    <source>
        <dbReference type="WBParaSite" id="jg4489"/>
    </source>
</evidence>
<dbReference type="WBParaSite" id="jg4489">
    <property type="protein sequence ID" value="jg4489"/>
    <property type="gene ID" value="jg4489"/>
</dbReference>
<feature type="transmembrane region" description="Helical" evidence="6">
    <location>
        <begin position="755"/>
        <end position="773"/>
    </location>
</feature>
<dbReference type="InterPro" id="IPR000462">
    <property type="entry name" value="CDP-OH_P_trans"/>
</dbReference>
<comment type="subcellular location">
    <subcellularLocation>
        <location evidence="1">Membrane</location>
    </subcellularLocation>
</comment>
<dbReference type="InterPro" id="IPR048254">
    <property type="entry name" value="CDP_ALCOHOL_P_TRANSF_CS"/>
</dbReference>
<evidence type="ECO:0000256" key="2">
    <source>
        <dbReference type="ARBA" id="ARBA00010441"/>
    </source>
</evidence>
<name>A0A915EBT0_9BILA</name>
<keyword evidence="6" id="KW-1133">Transmembrane helix</keyword>
<feature type="transmembrane region" description="Helical" evidence="6">
    <location>
        <begin position="21"/>
        <end position="37"/>
    </location>
</feature>
<dbReference type="AlphaFoldDB" id="A0A915EBT0"/>
<feature type="transmembrane region" description="Helical" evidence="6">
    <location>
        <begin position="661"/>
        <end position="679"/>
    </location>
</feature>
<evidence type="ECO:0000313" key="7">
    <source>
        <dbReference type="Proteomes" id="UP000887574"/>
    </source>
</evidence>
<proteinExistence type="inferred from homology"/>
<feature type="transmembrane region" description="Helical" evidence="6">
    <location>
        <begin position="722"/>
        <end position="743"/>
    </location>
</feature>
<dbReference type="PANTHER" id="PTHR10414:SF71">
    <property type="entry name" value="FI05338P"/>
    <property type="match status" value="1"/>
</dbReference>
<evidence type="ECO:0000256" key="4">
    <source>
        <dbReference type="ARBA" id="ARBA00023136"/>
    </source>
</evidence>
<feature type="transmembrane region" description="Helical" evidence="6">
    <location>
        <begin position="69"/>
        <end position="88"/>
    </location>
</feature>
<dbReference type="InterPro" id="IPR043130">
    <property type="entry name" value="CDP-OH_PTrfase_TM_dom"/>
</dbReference>
<dbReference type="InterPro" id="IPR024185">
    <property type="entry name" value="FTHF_cligase-like_sf"/>
</dbReference>
<dbReference type="GO" id="GO:0005789">
    <property type="term" value="C:endoplasmic reticulum membrane"/>
    <property type="evidence" value="ECO:0007669"/>
    <property type="project" value="TreeGrafter"/>
</dbReference>
<feature type="transmembrane region" description="Helical" evidence="6">
    <location>
        <begin position="43"/>
        <end position="62"/>
    </location>
</feature>
<organism evidence="7 8">
    <name type="scientific">Ditylenchus dipsaci</name>
    <dbReference type="NCBI Taxonomy" id="166011"/>
    <lineage>
        <taxon>Eukaryota</taxon>
        <taxon>Metazoa</taxon>
        <taxon>Ecdysozoa</taxon>
        <taxon>Nematoda</taxon>
        <taxon>Chromadorea</taxon>
        <taxon>Rhabditida</taxon>
        <taxon>Tylenchina</taxon>
        <taxon>Tylenchomorpha</taxon>
        <taxon>Sphaerularioidea</taxon>
        <taxon>Anguinidae</taxon>
        <taxon>Anguininae</taxon>
        <taxon>Ditylenchus</taxon>
    </lineage>
</organism>
<dbReference type="Proteomes" id="UP000887574">
    <property type="component" value="Unplaced"/>
</dbReference>
<feature type="transmembrane region" description="Helical" evidence="6">
    <location>
        <begin position="779"/>
        <end position="797"/>
    </location>
</feature>
<dbReference type="GO" id="GO:0004307">
    <property type="term" value="F:ethanolaminephosphotransferase activity"/>
    <property type="evidence" value="ECO:0007669"/>
    <property type="project" value="TreeGrafter"/>
</dbReference>
<dbReference type="Pfam" id="PF01812">
    <property type="entry name" value="5-FTHF_cyc-lig"/>
    <property type="match status" value="1"/>
</dbReference>
<dbReference type="GO" id="GO:0005794">
    <property type="term" value="C:Golgi apparatus"/>
    <property type="evidence" value="ECO:0007669"/>
    <property type="project" value="TreeGrafter"/>
</dbReference>
<accession>A0A915EBT0</accession>
<sequence length="807" mass="91603">MWERWDKREAPQQIRDQMNRRAHLFLMCFVGFLPIFLANLSGFVFIIAYPYSNIIVAVLIMCIMGIEPFVLLLLTGTIQVIMMCIVLVETLYPAKELLDWHFLCGQYLLYLCMYIPSLIVISRPALFQHACYKIMFMIGLWACQPVQGTRPCLSSSSSYYEDEYEQLKNEDNVLGFVFTFLGGVFSFMGANYCDHNQLLNIVGHIAHVIWTVYCAMIVVLALNRCIEIHSQICSTALLWQSGLALDDSYILYGAAFSTSTDLPVIYNSVYSVFFFQIDFRDGAPTVHNWLCFVNSCFVITFLTVLYSLLLVRLRQRTKIISQKSVDGISGVQKNTKGEIITDGLIKHCLLANKNVFIPRFKKGARDMEMLRLNSLDEYNQLESTLWGIRQHPLDLVTDSLEQMENGQLDVIVMPGVAFSSSGHRLGHGKGFYDRFLHNYETKYGVHSSIYYTGKLGCSINKSGTTSLTTVMSELAERVFNKKYLKQEHLRGFDNYKYCCIDNSPIAVYISHPFWNWFVNFYPKWLAPNVLTLAGASLVMGCYFLVAFLDHDLTANSPDSPPEKNLPDWLWLLCAVCTFAGHLLDGTDGKQARRVGASGPTGELFDHGLDSWATVPFTVTFFSIWGLGIYSISPVRLLVNTGFPSCTCWPTFSDTGHTNSTFSEMSILLMFLNLDFIFVWSCRKQKSFYEFLVPMMSPSVLFTVSVVWAIYSPSKVIDQDPRTFLWTMGVVFANIAVHLIISQMSSTRAQVFNKQLFVYCAAAVLSLLGVFGWAELLMVRLLGVGLTLWHVHYGVCVVRQLKRVDQSK</sequence>
<dbReference type="InterPro" id="IPR019425">
    <property type="entry name" value="7TM_GPCR_serpentine_rcpt_Srt"/>
</dbReference>
<dbReference type="SUPFAM" id="SSF100950">
    <property type="entry name" value="NagB/RpiA/CoA transferase-like"/>
    <property type="match status" value="1"/>
</dbReference>
<dbReference type="PROSITE" id="PS00379">
    <property type="entry name" value="CDP_ALCOHOL_P_TRANSF"/>
    <property type="match status" value="1"/>
</dbReference>
<protein>
    <submittedName>
        <fullName evidence="8">Uncharacterized protein</fullName>
    </submittedName>
</protein>
<feature type="transmembrane region" description="Helical" evidence="6">
    <location>
        <begin position="198"/>
        <end position="222"/>
    </location>
</feature>
<feature type="transmembrane region" description="Helical" evidence="6">
    <location>
        <begin position="568"/>
        <end position="583"/>
    </location>
</feature>
<feature type="transmembrane region" description="Helical" evidence="6">
    <location>
        <begin position="249"/>
        <end position="266"/>
    </location>
</feature>
<keyword evidence="3 5" id="KW-0808">Transferase</keyword>
<feature type="transmembrane region" description="Helical" evidence="6">
    <location>
        <begin position="286"/>
        <end position="311"/>
    </location>
</feature>
<keyword evidence="6" id="KW-0812">Transmembrane</keyword>
<feature type="transmembrane region" description="Helical" evidence="6">
    <location>
        <begin position="529"/>
        <end position="548"/>
    </location>
</feature>
<dbReference type="InterPro" id="IPR014472">
    <property type="entry name" value="CHOPT"/>
</dbReference>
<evidence type="ECO:0000256" key="5">
    <source>
        <dbReference type="RuleBase" id="RU003750"/>
    </source>
</evidence>
<dbReference type="Gene3D" id="1.20.120.1760">
    <property type="match status" value="1"/>
</dbReference>
<dbReference type="PANTHER" id="PTHR10414">
    <property type="entry name" value="ETHANOLAMINEPHOSPHOTRANSFERASE"/>
    <property type="match status" value="1"/>
</dbReference>
<feature type="transmembrane region" description="Helical" evidence="6">
    <location>
        <begin position="173"/>
        <end position="192"/>
    </location>
</feature>
<dbReference type="Pfam" id="PF01066">
    <property type="entry name" value="CDP-OH_P_transf"/>
    <property type="match status" value="1"/>
</dbReference>
<reference evidence="8" key="1">
    <citation type="submission" date="2022-11" db="UniProtKB">
        <authorList>
            <consortium name="WormBaseParasite"/>
        </authorList>
    </citation>
    <scope>IDENTIFICATION</scope>
</reference>
<dbReference type="InterPro" id="IPR002698">
    <property type="entry name" value="FTHF_cligase"/>
</dbReference>
<evidence type="ECO:0000256" key="3">
    <source>
        <dbReference type="ARBA" id="ARBA00022679"/>
    </source>
</evidence>
<dbReference type="Pfam" id="PF10321">
    <property type="entry name" value="7TM_GPCR_Srt"/>
    <property type="match status" value="1"/>
</dbReference>
<evidence type="ECO:0000256" key="1">
    <source>
        <dbReference type="ARBA" id="ARBA00004370"/>
    </source>
</evidence>
<feature type="transmembrane region" description="Helical" evidence="6">
    <location>
        <begin position="108"/>
        <end position="127"/>
    </location>
</feature>
<keyword evidence="4 6" id="KW-0472">Membrane</keyword>
<feature type="transmembrane region" description="Helical" evidence="6">
    <location>
        <begin position="691"/>
        <end position="710"/>
    </location>
</feature>
<dbReference type="GO" id="GO:0006646">
    <property type="term" value="P:phosphatidylethanolamine biosynthetic process"/>
    <property type="evidence" value="ECO:0007669"/>
    <property type="project" value="TreeGrafter"/>
</dbReference>
<dbReference type="InterPro" id="IPR037171">
    <property type="entry name" value="NagB/RpiA_transferase-like"/>
</dbReference>
<keyword evidence="7" id="KW-1185">Reference proteome</keyword>
<comment type="similarity">
    <text evidence="2 5">Belongs to the CDP-alcohol phosphatidyltransferase class-I family.</text>
</comment>
<feature type="transmembrane region" description="Helical" evidence="6">
    <location>
        <begin position="611"/>
        <end position="631"/>
    </location>
</feature>
<evidence type="ECO:0000256" key="6">
    <source>
        <dbReference type="SAM" id="Phobius"/>
    </source>
</evidence>
<dbReference type="Gene3D" id="3.40.50.10420">
    <property type="entry name" value="NagB/RpiA/CoA transferase-like"/>
    <property type="match status" value="1"/>
</dbReference>